<keyword evidence="4" id="KW-1185">Reference proteome</keyword>
<reference evidence="3" key="1">
    <citation type="submission" date="2020-07" db="EMBL/GenBank/DDBJ databases">
        <title>Clarias magur genome sequencing, assembly and annotation.</title>
        <authorList>
            <person name="Kushwaha B."/>
            <person name="Kumar R."/>
            <person name="Das P."/>
            <person name="Joshi C.G."/>
            <person name="Kumar D."/>
            <person name="Nagpure N.S."/>
            <person name="Pandey M."/>
            <person name="Agarwal S."/>
            <person name="Srivastava S."/>
            <person name="Singh M."/>
            <person name="Sahoo L."/>
            <person name="Jayasankar P."/>
            <person name="Meher P.K."/>
            <person name="Koringa P.G."/>
            <person name="Iquebal M.A."/>
            <person name="Das S.P."/>
            <person name="Bit A."/>
            <person name="Patnaik S."/>
            <person name="Patel N."/>
            <person name="Shah T.M."/>
            <person name="Hinsu A."/>
            <person name="Jena J.K."/>
        </authorList>
    </citation>
    <scope>NUCLEOTIDE SEQUENCE</scope>
    <source>
        <strain evidence="3">CIFAMagur01</strain>
        <tissue evidence="3">Testis</tissue>
    </source>
</reference>
<organism evidence="3 4">
    <name type="scientific">Clarias magur</name>
    <name type="common">Asian catfish</name>
    <name type="synonym">Macropteronotus magur</name>
    <dbReference type="NCBI Taxonomy" id="1594786"/>
    <lineage>
        <taxon>Eukaryota</taxon>
        <taxon>Metazoa</taxon>
        <taxon>Chordata</taxon>
        <taxon>Craniata</taxon>
        <taxon>Vertebrata</taxon>
        <taxon>Euteleostomi</taxon>
        <taxon>Actinopterygii</taxon>
        <taxon>Neopterygii</taxon>
        <taxon>Teleostei</taxon>
        <taxon>Ostariophysi</taxon>
        <taxon>Siluriformes</taxon>
        <taxon>Clariidae</taxon>
        <taxon>Clarias</taxon>
    </lineage>
</organism>
<protein>
    <recommendedName>
        <fullName evidence="5">Ig-like domain-containing protein</fullName>
    </recommendedName>
</protein>
<accession>A0A8J4TC22</accession>
<gene>
    <name evidence="3" type="ORF">DAT39_022039</name>
</gene>
<name>A0A8J4TC22_CLAMG</name>
<keyword evidence="2" id="KW-1133">Transmembrane helix</keyword>
<evidence type="ECO:0000313" key="3">
    <source>
        <dbReference type="EMBL" id="KAF5888071.1"/>
    </source>
</evidence>
<dbReference type="OrthoDB" id="8923826at2759"/>
<dbReference type="InterPro" id="IPR036179">
    <property type="entry name" value="Ig-like_dom_sf"/>
</dbReference>
<dbReference type="EMBL" id="QNUK01001036">
    <property type="protein sequence ID" value="KAF5888071.1"/>
    <property type="molecule type" value="Genomic_DNA"/>
</dbReference>
<keyword evidence="2" id="KW-0812">Transmembrane</keyword>
<comment type="caution">
    <text evidence="3">The sequence shown here is derived from an EMBL/GenBank/DDBJ whole genome shotgun (WGS) entry which is preliminary data.</text>
</comment>
<dbReference type="InterPro" id="IPR013783">
    <property type="entry name" value="Ig-like_fold"/>
</dbReference>
<feature type="compositionally biased region" description="Basic and acidic residues" evidence="1">
    <location>
        <begin position="283"/>
        <end position="292"/>
    </location>
</feature>
<feature type="region of interest" description="Disordered" evidence="1">
    <location>
        <begin position="335"/>
        <end position="375"/>
    </location>
</feature>
<evidence type="ECO:0000256" key="2">
    <source>
        <dbReference type="SAM" id="Phobius"/>
    </source>
</evidence>
<sequence>MYSMMEWFTPSVSSTMQSWSLLLCVLHFLTLRFTTVPTLATSVLVKLHQTATLPCKRECPGLVKWMKFHSRDVLAQCDQNSCWSKEGYEMSYDQYLKGDFSLIIPVADYSKRNMYTCECNDRGIDDVRLIIETLFSSGELAPHENLVMELPIPGPVEVVYKVIDSAGLYGEQICRVTEHTLQCKAGYTNRASLSSSNIILRDVQLSDSGSYTIRDTENDELIHIYTLIVKEVQISPDEQQHSHWLVWFLPVLIVLGVIIGAVFCSTKYQERMKQHQEMHLQHENEKCPKRENIQPNKNAVETKPKERRSQRYHTAPVNLFETSQNLMLYHDEETVQQNDVVETKPRERRSQRYHTAPVNMTETSQNRMLKHDEDT</sequence>
<feature type="region of interest" description="Disordered" evidence="1">
    <location>
        <begin position="283"/>
        <end position="311"/>
    </location>
</feature>
<feature type="compositionally biased region" description="Polar residues" evidence="1">
    <location>
        <begin position="358"/>
        <end position="367"/>
    </location>
</feature>
<feature type="compositionally biased region" description="Basic and acidic residues" evidence="1">
    <location>
        <begin position="341"/>
        <end position="350"/>
    </location>
</feature>
<dbReference type="Proteomes" id="UP000727407">
    <property type="component" value="Unassembled WGS sequence"/>
</dbReference>
<feature type="transmembrane region" description="Helical" evidence="2">
    <location>
        <begin position="244"/>
        <end position="264"/>
    </location>
</feature>
<dbReference type="AlphaFoldDB" id="A0A8J4TC22"/>
<keyword evidence="2" id="KW-0472">Membrane</keyword>
<dbReference type="Gene3D" id="2.60.40.10">
    <property type="entry name" value="Immunoglobulins"/>
    <property type="match status" value="1"/>
</dbReference>
<evidence type="ECO:0008006" key="5">
    <source>
        <dbReference type="Google" id="ProtNLM"/>
    </source>
</evidence>
<feature type="compositionally biased region" description="Basic and acidic residues" evidence="1">
    <location>
        <begin position="300"/>
        <end position="309"/>
    </location>
</feature>
<evidence type="ECO:0000256" key="1">
    <source>
        <dbReference type="SAM" id="MobiDB-lite"/>
    </source>
</evidence>
<feature type="non-terminal residue" evidence="3">
    <location>
        <position position="1"/>
    </location>
</feature>
<evidence type="ECO:0000313" key="4">
    <source>
        <dbReference type="Proteomes" id="UP000727407"/>
    </source>
</evidence>
<dbReference type="SUPFAM" id="SSF48726">
    <property type="entry name" value="Immunoglobulin"/>
    <property type="match status" value="1"/>
</dbReference>
<proteinExistence type="predicted"/>